<accession>A0A371EW78</accession>
<sequence>MFQDGWRLRPPKLVMLKFGVPKALISEQGSHLCNKIMSTLLEMYGVVHKAEVFNREIKQILQNVAYPNKKDWSQLLEDALWAHRTAY</sequence>
<dbReference type="GO" id="GO:0003676">
    <property type="term" value="F:nucleic acid binding"/>
    <property type="evidence" value="ECO:0007669"/>
    <property type="project" value="InterPro"/>
</dbReference>
<protein>
    <submittedName>
        <fullName evidence="1">Uncharacterized protein</fullName>
    </submittedName>
</protein>
<organism evidence="1 2">
    <name type="scientific">Mucuna pruriens</name>
    <name type="common">Velvet bean</name>
    <name type="synonym">Dolichos pruriens</name>
    <dbReference type="NCBI Taxonomy" id="157652"/>
    <lineage>
        <taxon>Eukaryota</taxon>
        <taxon>Viridiplantae</taxon>
        <taxon>Streptophyta</taxon>
        <taxon>Embryophyta</taxon>
        <taxon>Tracheophyta</taxon>
        <taxon>Spermatophyta</taxon>
        <taxon>Magnoliopsida</taxon>
        <taxon>eudicotyledons</taxon>
        <taxon>Gunneridae</taxon>
        <taxon>Pentapetalae</taxon>
        <taxon>rosids</taxon>
        <taxon>fabids</taxon>
        <taxon>Fabales</taxon>
        <taxon>Fabaceae</taxon>
        <taxon>Papilionoideae</taxon>
        <taxon>50 kb inversion clade</taxon>
        <taxon>NPAAA clade</taxon>
        <taxon>indigoferoid/millettioid clade</taxon>
        <taxon>Phaseoleae</taxon>
        <taxon>Mucuna</taxon>
    </lineage>
</organism>
<dbReference type="InterPro" id="IPR012337">
    <property type="entry name" value="RNaseH-like_sf"/>
</dbReference>
<dbReference type="EMBL" id="QJKJ01011752">
    <property type="protein sequence ID" value="RDX70305.1"/>
    <property type="molecule type" value="Genomic_DNA"/>
</dbReference>
<dbReference type="AlphaFoldDB" id="A0A371EW78"/>
<gene>
    <name evidence="1" type="ORF">CR513_50478</name>
</gene>
<evidence type="ECO:0000313" key="1">
    <source>
        <dbReference type="EMBL" id="RDX70305.1"/>
    </source>
</evidence>
<comment type="caution">
    <text evidence="1">The sequence shown here is derived from an EMBL/GenBank/DDBJ whole genome shotgun (WGS) entry which is preliminary data.</text>
</comment>
<feature type="non-terminal residue" evidence="1">
    <location>
        <position position="1"/>
    </location>
</feature>
<name>A0A371EW78_MUCPR</name>
<proteinExistence type="predicted"/>
<dbReference type="Proteomes" id="UP000257109">
    <property type="component" value="Unassembled WGS sequence"/>
</dbReference>
<evidence type="ECO:0000313" key="2">
    <source>
        <dbReference type="Proteomes" id="UP000257109"/>
    </source>
</evidence>
<dbReference type="SUPFAM" id="SSF53098">
    <property type="entry name" value="Ribonuclease H-like"/>
    <property type="match status" value="1"/>
</dbReference>
<dbReference type="Gene3D" id="3.30.420.10">
    <property type="entry name" value="Ribonuclease H-like superfamily/Ribonuclease H"/>
    <property type="match status" value="1"/>
</dbReference>
<keyword evidence="2" id="KW-1185">Reference proteome</keyword>
<dbReference type="InterPro" id="IPR036397">
    <property type="entry name" value="RNaseH_sf"/>
</dbReference>
<reference evidence="1" key="1">
    <citation type="submission" date="2018-05" db="EMBL/GenBank/DDBJ databases">
        <title>Draft genome of Mucuna pruriens seed.</title>
        <authorList>
            <person name="Nnadi N.E."/>
            <person name="Vos R."/>
            <person name="Hasami M.H."/>
            <person name="Devisetty U.K."/>
            <person name="Aguiy J.C."/>
        </authorList>
    </citation>
    <scope>NUCLEOTIDE SEQUENCE [LARGE SCALE GENOMIC DNA]</scope>
    <source>
        <strain evidence="1">JCA_2017</strain>
    </source>
</reference>